<dbReference type="AlphaFoldDB" id="A0A9X0BTU7"/>
<evidence type="ECO:0000256" key="1">
    <source>
        <dbReference type="SAM" id="Coils"/>
    </source>
</evidence>
<dbReference type="Proteomes" id="UP001148312">
    <property type="component" value="Unassembled WGS sequence"/>
</dbReference>
<evidence type="ECO:0000313" key="4">
    <source>
        <dbReference type="Proteomes" id="UP001148312"/>
    </source>
</evidence>
<evidence type="ECO:0000256" key="2">
    <source>
        <dbReference type="SAM" id="MobiDB-lite"/>
    </source>
</evidence>
<keyword evidence="1" id="KW-0175">Coiled coil</keyword>
<protein>
    <submittedName>
        <fullName evidence="3">Uncharacterized protein</fullName>
    </submittedName>
</protein>
<sequence>MGREDKTLGATPLDEDYIDIHHPEFKDMSIEMTPDLKDALTIARDFPEGPYLVDCPTLYEHFGLATKLYREIQLVVKRHQDQLREWERLNNAMSKLDPATQSHLERYLAECKTRMVYTTSFLDNLKGYDTPRSQADSAAERSTPSIDEDSSLNPDNEEDMEDQPTREHNTLELGSLEQEPTSGSQKASAILKGMVAGTPRLQF</sequence>
<dbReference type="EMBL" id="JAPWDQ010000006">
    <property type="protein sequence ID" value="KAJ5484013.1"/>
    <property type="molecule type" value="Genomic_DNA"/>
</dbReference>
<organism evidence="3 4">
    <name type="scientific">Penicillium diatomitis</name>
    <dbReference type="NCBI Taxonomy" id="2819901"/>
    <lineage>
        <taxon>Eukaryota</taxon>
        <taxon>Fungi</taxon>
        <taxon>Dikarya</taxon>
        <taxon>Ascomycota</taxon>
        <taxon>Pezizomycotina</taxon>
        <taxon>Eurotiomycetes</taxon>
        <taxon>Eurotiomycetidae</taxon>
        <taxon>Eurotiales</taxon>
        <taxon>Aspergillaceae</taxon>
        <taxon>Penicillium</taxon>
    </lineage>
</organism>
<name>A0A9X0BTU7_9EURO</name>
<reference evidence="3" key="2">
    <citation type="journal article" date="2023" name="IMA Fungus">
        <title>Comparative genomic study of the Penicillium genus elucidates a diverse pangenome and 15 lateral gene transfer events.</title>
        <authorList>
            <person name="Petersen C."/>
            <person name="Sorensen T."/>
            <person name="Nielsen M.R."/>
            <person name="Sondergaard T.E."/>
            <person name="Sorensen J.L."/>
            <person name="Fitzpatrick D.A."/>
            <person name="Frisvad J.C."/>
            <person name="Nielsen K.L."/>
        </authorList>
    </citation>
    <scope>NUCLEOTIDE SEQUENCE</scope>
    <source>
        <strain evidence="3">IBT 30728</strain>
    </source>
</reference>
<feature type="compositionally biased region" description="Polar residues" evidence="2">
    <location>
        <begin position="178"/>
        <end position="187"/>
    </location>
</feature>
<feature type="coiled-coil region" evidence="1">
    <location>
        <begin position="69"/>
        <end position="96"/>
    </location>
</feature>
<gene>
    <name evidence="3" type="ORF">N7539_005809</name>
</gene>
<keyword evidence="4" id="KW-1185">Reference proteome</keyword>
<feature type="compositionally biased region" description="Acidic residues" evidence="2">
    <location>
        <begin position="146"/>
        <end position="162"/>
    </location>
</feature>
<comment type="caution">
    <text evidence="3">The sequence shown here is derived from an EMBL/GenBank/DDBJ whole genome shotgun (WGS) entry which is preliminary data.</text>
</comment>
<accession>A0A9X0BTU7</accession>
<feature type="compositionally biased region" description="Polar residues" evidence="2">
    <location>
        <begin position="131"/>
        <end position="145"/>
    </location>
</feature>
<evidence type="ECO:0000313" key="3">
    <source>
        <dbReference type="EMBL" id="KAJ5484013.1"/>
    </source>
</evidence>
<reference evidence="3" key="1">
    <citation type="submission" date="2022-12" db="EMBL/GenBank/DDBJ databases">
        <authorList>
            <person name="Petersen C."/>
        </authorList>
    </citation>
    <scope>NUCLEOTIDE SEQUENCE</scope>
    <source>
        <strain evidence="3">IBT 30728</strain>
    </source>
</reference>
<dbReference type="GeneID" id="81625660"/>
<proteinExistence type="predicted"/>
<dbReference type="RefSeq" id="XP_056789283.1">
    <property type="nucleotide sequence ID" value="XM_056935411.1"/>
</dbReference>
<feature type="region of interest" description="Disordered" evidence="2">
    <location>
        <begin position="127"/>
        <end position="191"/>
    </location>
</feature>